<feature type="compositionally biased region" description="Polar residues" evidence="1">
    <location>
        <begin position="293"/>
        <end position="304"/>
    </location>
</feature>
<name>A0A9N9UR57_9HYPO</name>
<keyword evidence="2" id="KW-0472">Membrane</keyword>
<accession>A0A9N9UR57</accession>
<feature type="region of interest" description="Disordered" evidence="1">
    <location>
        <begin position="141"/>
        <end position="163"/>
    </location>
</feature>
<keyword evidence="4" id="KW-1185">Reference proteome</keyword>
<evidence type="ECO:0000313" key="4">
    <source>
        <dbReference type="Proteomes" id="UP000754883"/>
    </source>
</evidence>
<feature type="region of interest" description="Disordered" evidence="1">
    <location>
        <begin position="1"/>
        <end position="51"/>
    </location>
</feature>
<feature type="transmembrane region" description="Helical" evidence="2">
    <location>
        <begin position="383"/>
        <end position="400"/>
    </location>
</feature>
<dbReference type="EMBL" id="CABFNO020001536">
    <property type="protein sequence ID" value="CAG9995786.1"/>
    <property type="molecule type" value="Genomic_DNA"/>
</dbReference>
<organism evidence="3 4">
    <name type="scientific">Clonostachys byssicola</name>
    <dbReference type="NCBI Taxonomy" id="160290"/>
    <lineage>
        <taxon>Eukaryota</taxon>
        <taxon>Fungi</taxon>
        <taxon>Dikarya</taxon>
        <taxon>Ascomycota</taxon>
        <taxon>Pezizomycotina</taxon>
        <taxon>Sordariomycetes</taxon>
        <taxon>Hypocreomycetidae</taxon>
        <taxon>Hypocreales</taxon>
        <taxon>Bionectriaceae</taxon>
        <taxon>Clonostachys</taxon>
    </lineage>
</organism>
<feature type="compositionally biased region" description="Basic and acidic residues" evidence="1">
    <location>
        <begin position="28"/>
        <end position="51"/>
    </location>
</feature>
<comment type="caution">
    <text evidence="3">The sequence shown here is derived from an EMBL/GenBank/DDBJ whole genome shotgun (WGS) entry which is preliminary data.</text>
</comment>
<sequence>MTTSAYQTEGMSMADMEEPNEPLEPVELPEHESVPEHESIPEHESVPEHESGHEMLLKLLELVESLHNVATPVPGGEGEVDLALQAANEIVPLVGKIREHFDEQMARITEQDATIVKLNGDLAEARLELQNAYMDMAVKKVESGSSQQPGQKEEEEEEEEEGLYAPNGAHLKAWVVDQAVYKENPKSITHDAFQYGHFVSNPASPTKAVTMAMPTADGLENIQSRLEKGAGNQPLPGSSGAGQSGQAIQRTSSEESLPHQAFDMTFPSGRGTFRRPGPVYERMPPPRIKLAQRISSGEDSSAEASKSGEGDMKGSVPLAENDSAYGFAAYIQGLQSTDPQPLWPASKFLRPRKYGKFIIFDILEWTLYTLFRAAWDLIPGQLIAWWHLLLFLITTVLYLFTGLLDPLDLPKVPVLIVPRLSWSILANQAMCLTYLMSFLACRRELDILLQANGLSRRYMLDYVYEESRMILFIGIDKGMFRWGTVEPENFWGSGNDTERFIGLTQ</sequence>
<keyword evidence="2" id="KW-0812">Transmembrane</keyword>
<proteinExistence type="predicted"/>
<dbReference type="AlphaFoldDB" id="A0A9N9UR57"/>
<dbReference type="OrthoDB" id="5146068at2759"/>
<reference evidence="4" key="1">
    <citation type="submission" date="2019-06" db="EMBL/GenBank/DDBJ databases">
        <authorList>
            <person name="Broberg M."/>
        </authorList>
    </citation>
    <scope>NUCLEOTIDE SEQUENCE [LARGE SCALE GENOMIC DNA]</scope>
</reference>
<feature type="transmembrane region" description="Helical" evidence="2">
    <location>
        <begin position="420"/>
        <end position="441"/>
    </location>
</feature>
<feature type="compositionally biased region" description="Acidic residues" evidence="1">
    <location>
        <begin position="153"/>
        <end position="162"/>
    </location>
</feature>
<feature type="transmembrane region" description="Helical" evidence="2">
    <location>
        <begin position="354"/>
        <end position="371"/>
    </location>
</feature>
<evidence type="ECO:0000256" key="1">
    <source>
        <dbReference type="SAM" id="MobiDB-lite"/>
    </source>
</evidence>
<gene>
    <name evidence="3" type="ORF">CBYS24578_00003857</name>
</gene>
<reference evidence="3 4" key="2">
    <citation type="submission" date="2021-10" db="EMBL/GenBank/DDBJ databases">
        <authorList>
            <person name="Piombo E."/>
        </authorList>
    </citation>
    <scope>NUCLEOTIDE SEQUENCE [LARGE SCALE GENOMIC DNA]</scope>
</reference>
<feature type="region of interest" description="Disordered" evidence="1">
    <location>
        <begin position="228"/>
        <end position="315"/>
    </location>
</feature>
<keyword evidence="2" id="KW-1133">Transmembrane helix</keyword>
<feature type="compositionally biased region" description="Polar residues" evidence="1">
    <location>
        <begin position="1"/>
        <end position="10"/>
    </location>
</feature>
<protein>
    <submittedName>
        <fullName evidence="3">Uncharacterized protein</fullName>
    </submittedName>
</protein>
<evidence type="ECO:0000313" key="3">
    <source>
        <dbReference type="EMBL" id="CAG9995786.1"/>
    </source>
</evidence>
<evidence type="ECO:0000256" key="2">
    <source>
        <dbReference type="SAM" id="Phobius"/>
    </source>
</evidence>
<dbReference type="Proteomes" id="UP000754883">
    <property type="component" value="Unassembled WGS sequence"/>
</dbReference>